<dbReference type="EMBL" id="JACCBI010000001">
    <property type="protein sequence ID" value="NYD68392.1"/>
    <property type="molecule type" value="Genomic_DNA"/>
</dbReference>
<keyword evidence="4" id="KW-1185">Reference proteome</keyword>
<organism evidence="3 4">
    <name type="scientific">Agromyces atrinae</name>
    <dbReference type="NCBI Taxonomy" id="592376"/>
    <lineage>
        <taxon>Bacteria</taxon>
        <taxon>Bacillati</taxon>
        <taxon>Actinomycetota</taxon>
        <taxon>Actinomycetes</taxon>
        <taxon>Micrococcales</taxon>
        <taxon>Microbacteriaceae</taxon>
        <taxon>Agromyces</taxon>
    </lineage>
</organism>
<protein>
    <submittedName>
        <fullName evidence="2">Putative cell wall-binding protein</fullName>
    </submittedName>
</protein>
<dbReference type="InterPro" id="IPR051922">
    <property type="entry name" value="Bact_Sporulation_Assoc"/>
</dbReference>
<dbReference type="SUPFAM" id="SSF55486">
    <property type="entry name" value="Metalloproteases ('zincins'), catalytic domain"/>
    <property type="match status" value="1"/>
</dbReference>
<dbReference type="Proteomes" id="UP000581087">
    <property type="component" value="Unassembled WGS sequence"/>
</dbReference>
<accession>A0A4Q2M5J7</accession>
<dbReference type="RefSeq" id="WP_129177016.1">
    <property type="nucleotide sequence ID" value="NZ_JACCBI010000001.1"/>
</dbReference>
<sequence length="837" mass="85364">MSRLVKSLALGPALAVVIALVGGSAVAAEEVDSGASEASLAVSGQLLVLPVETPHAVVSADDALAALDTPAEHSYDYSLVLDDGRVLAIEGDTLADSSTGDRFEGVVAVPDEVAATVEGVELDALMTPDSIEGTTTIDTALPLDVAFAVESATLEPGPGLDGAPAPIDPASEFEAQALVAPRAHRLDVVVATGGQTVSDSDVNRIVANLQEFWVAETAGQISSISRTTSVKRMASSCDALDSWQRGAALFGRDFMSYPTGGSTPTHLLVIDTGCGGGGSGLGSFTQNIHAGGVMWASVQPGIDRQVTLHEFGHNIGLDHSNSQDCRTSSAVDDPAVCTPTEYGDLYDVMGYGFYITDGGGGILTSTEVPAALNVTHRTTLGTLAPGRGLQRIGFPAGATGPVTTTVNLEAASATAGTRGLQVFDPLTGAAYYVEYRSGTGRDATSFYRTVNNYVSLPEFGTGVRVLRIPAATPSGQSNATSLALRTRGTDESSRRFFVAAGERIVPSPGIRIDVKSTGATASVAVTLSGLVAKTQRLAGADRYATAVTISKHGFPSTAPVVYLATGTNYPDALAAAPAAAVEGGPLLLTESNRLTPVIRAEIERLKPSKVVIVGGSGAVSAAVEKSVKQTLAALGGPRSVKRIAGTDRYDTGRQLVDYAFGSRAVDKAYVATGANFPDALSAAASAGGRAAPVVLVNGAAALDGPTRTLLAELAPSKISIVGGTGAVSKRIETDLTGRGYAVQRLEGADRYATSARINAVDFPGSVPRVYFATGTGFADALAGAAVAAASKSPLYVVLPTCVPQSVRGALATGSTRDVFLIGGPGALSPAVEKLTRC</sequence>
<dbReference type="EMBL" id="SDPM01000012">
    <property type="protein sequence ID" value="RXZ85141.1"/>
    <property type="molecule type" value="Genomic_DNA"/>
</dbReference>
<dbReference type="PANTHER" id="PTHR30032:SF8">
    <property type="entry name" value="GERMINATION-SPECIFIC N-ACETYLMURAMOYL-L-ALANINE AMIDASE"/>
    <property type="match status" value="1"/>
</dbReference>
<evidence type="ECO:0000313" key="2">
    <source>
        <dbReference type="EMBL" id="NYD68392.1"/>
    </source>
</evidence>
<gene>
    <name evidence="2" type="ORF">BJ972_002911</name>
    <name evidence="3" type="ORF">ESP50_16555</name>
</gene>
<evidence type="ECO:0000313" key="3">
    <source>
        <dbReference type="EMBL" id="RXZ85141.1"/>
    </source>
</evidence>
<name>A0A4Q2M5J7_9MICO</name>
<evidence type="ECO:0000313" key="5">
    <source>
        <dbReference type="Proteomes" id="UP000581087"/>
    </source>
</evidence>
<keyword evidence="1" id="KW-0732">Signal</keyword>
<comment type="caution">
    <text evidence="3">The sequence shown here is derived from an EMBL/GenBank/DDBJ whole genome shotgun (WGS) entry which is preliminary data.</text>
</comment>
<reference evidence="3 4" key="1">
    <citation type="submission" date="2019-01" db="EMBL/GenBank/DDBJ databases">
        <title>Agromyces.</title>
        <authorList>
            <person name="Li J."/>
        </authorList>
    </citation>
    <scope>NUCLEOTIDE SEQUENCE [LARGE SCALE GENOMIC DNA]</scope>
    <source>
        <strain evidence="3 4">DSM 23870</strain>
    </source>
</reference>
<dbReference type="Gene3D" id="3.40.50.12090">
    <property type="match status" value="2"/>
</dbReference>
<dbReference type="AlphaFoldDB" id="A0A4Q2M5J7"/>
<dbReference type="InterPro" id="IPR007253">
    <property type="entry name" value="Cell_wall-bd_2"/>
</dbReference>
<dbReference type="PANTHER" id="PTHR30032">
    <property type="entry name" value="N-ACETYLMURAMOYL-L-ALANINE AMIDASE-RELATED"/>
    <property type="match status" value="1"/>
</dbReference>
<proteinExistence type="predicted"/>
<dbReference type="Proteomes" id="UP000292686">
    <property type="component" value="Unassembled WGS sequence"/>
</dbReference>
<reference evidence="2 5" key="2">
    <citation type="submission" date="2020-07" db="EMBL/GenBank/DDBJ databases">
        <title>Sequencing the genomes of 1000 actinobacteria strains.</title>
        <authorList>
            <person name="Klenk H.-P."/>
        </authorList>
    </citation>
    <scope>NUCLEOTIDE SEQUENCE [LARGE SCALE GENOMIC DNA]</scope>
    <source>
        <strain evidence="2 5">DSM 23870</strain>
    </source>
</reference>
<feature type="chain" id="PRO_5036356916" evidence="1">
    <location>
        <begin position="28"/>
        <end position="837"/>
    </location>
</feature>
<dbReference type="Gene3D" id="3.40.390.10">
    <property type="entry name" value="Collagenase (Catalytic Domain)"/>
    <property type="match status" value="1"/>
</dbReference>
<feature type="signal peptide" evidence="1">
    <location>
        <begin position="1"/>
        <end position="27"/>
    </location>
</feature>
<dbReference type="InterPro" id="IPR024079">
    <property type="entry name" value="MetalloPept_cat_dom_sf"/>
</dbReference>
<evidence type="ECO:0000313" key="4">
    <source>
        <dbReference type="Proteomes" id="UP000292686"/>
    </source>
</evidence>
<dbReference type="OrthoDB" id="1099523at2"/>
<evidence type="ECO:0000256" key="1">
    <source>
        <dbReference type="SAM" id="SignalP"/>
    </source>
</evidence>
<dbReference type="GO" id="GO:0008237">
    <property type="term" value="F:metallopeptidase activity"/>
    <property type="evidence" value="ECO:0007669"/>
    <property type="project" value="InterPro"/>
</dbReference>
<dbReference type="Pfam" id="PF04122">
    <property type="entry name" value="CW_binding_2"/>
    <property type="match status" value="3"/>
</dbReference>